<dbReference type="InterPro" id="IPR007197">
    <property type="entry name" value="rSAM"/>
</dbReference>
<dbReference type="Gene3D" id="3.80.30.20">
    <property type="entry name" value="tm_1862 like domain"/>
    <property type="match status" value="1"/>
</dbReference>
<accession>A0A2T0MXE4</accession>
<dbReference type="Pfam" id="PF02310">
    <property type="entry name" value="B12-binding"/>
    <property type="match status" value="1"/>
</dbReference>
<dbReference type="GO" id="GO:0005829">
    <property type="term" value="C:cytosol"/>
    <property type="evidence" value="ECO:0007669"/>
    <property type="project" value="TreeGrafter"/>
</dbReference>
<reference evidence="8 9" key="1">
    <citation type="submission" date="2018-03" db="EMBL/GenBank/DDBJ databases">
        <title>Genomic Encyclopedia of Type Strains, Phase III (KMG-III): the genomes of soil and plant-associated and newly described type strains.</title>
        <authorList>
            <person name="Whitman W."/>
        </authorList>
    </citation>
    <scope>NUCLEOTIDE SEQUENCE [LARGE SCALE GENOMIC DNA]</scope>
    <source>
        <strain evidence="8 9">CGMCC 4.7104</strain>
    </source>
</reference>
<dbReference type="PROSITE" id="PS51332">
    <property type="entry name" value="B12_BINDING"/>
    <property type="match status" value="1"/>
</dbReference>
<dbReference type="SMART" id="SM00729">
    <property type="entry name" value="Elp3"/>
    <property type="match status" value="1"/>
</dbReference>
<keyword evidence="2" id="KW-0949">S-adenosyl-L-methionine</keyword>
<evidence type="ECO:0000256" key="5">
    <source>
        <dbReference type="ARBA" id="ARBA00023014"/>
    </source>
</evidence>
<evidence type="ECO:0000256" key="1">
    <source>
        <dbReference type="ARBA" id="ARBA00001966"/>
    </source>
</evidence>
<dbReference type="SUPFAM" id="SSF102114">
    <property type="entry name" value="Radical SAM enzymes"/>
    <property type="match status" value="1"/>
</dbReference>
<feature type="domain" description="B12-binding" evidence="6">
    <location>
        <begin position="12"/>
        <end position="150"/>
    </location>
</feature>
<evidence type="ECO:0000256" key="4">
    <source>
        <dbReference type="ARBA" id="ARBA00023004"/>
    </source>
</evidence>
<keyword evidence="9" id="KW-1185">Reference proteome</keyword>
<dbReference type="NCBIfam" id="NF033712">
    <property type="entry name" value="B12_rSAM_KedN5"/>
    <property type="match status" value="1"/>
</dbReference>
<proteinExistence type="predicted"/>
<name>A0A2T0MXE4_9ACTN</name>
<dbReference type="Proteomes" id="UP000238312">
    <property type="component" value="Unassembled WGS sequence"/>
</dbReference>
<dbReference type="InterPro" id="IPR006158">
    <property type="entry name" value="Cobalamin-bd"/>
</dbReference>
<dbReference type="InterPro" id="IPR034466">
    <property type="entry name" value="Methyltransferase_Class_B"/>
</dbReference>
<comment type="caution">
    <text evidence="8">The sequence shown here is derived from an EMBL/GenBank/DDBJ whole genome shotgun (WGS) entry which is preliminary data.</text>
</comment>
<feature type="domain" description="Radical SAM core" evidence="7">
    <location>
        <begin position="199"/>
        <end position="428"/>
    </location>
</feature>
<dbReference type="CDD" id="cd01335">
    <property type="entry name" value="Radical_SAM"/>
    <property type="match status" value="1"/>
</dbReference>
<dbReference type="InterPro" id="IPR023404">
    <property type="entry name" value="rSAM_horseshoe"/>
</dbReference>
<dbReference type="InterPro" id="IPR006638">
    <property type="entry name" value="Elp3/MiaA/NifB-like_rSAM"/>
</dbReference>
<organism evidence="8 9">
    <name type="scientific">Nonomuraea fuscirosea</name>
    <dbReference type="NCBI Taxonomy" id="1291556"/>
    <lineage>
        <taxon>Bacteria</taxon>
        <taxon>Bacillati</taxon>
        <taxon>Actinomycetota</taxon>
        <taxon>Actinomycetes</taxon>
        <taxon>Streptosporangiales</taxon>
        <taxon>Streptosporangiaceae</taxon>
        <taxon>Nonomuraea</taxon>
    </lineage>
</organism>
<evidence type="ECO:0000313" key="8">
    <source>
        <dbReference type="EMBL" id="PRX63767.1"/>
    </source>
</evidence>
<dbReference type="GO" id="GO:0003824">
    <property type="term" value="F:catalytic activity"/>
    <property type="evidence" value="ECO:0007669"/>
    <property type="project" value="InterPro"/>
</dbReference>
<dbReference type="PANTHER" id="PTHR43409:SF16">
    <property type="entry name" value="SLR0320 PROTEIN"/>
    <property type="match status" value="1"/>
</dbReference>
<dbReference type="InterPro" id="IPR051198">
    <property type="entry name" value="BchE-like"/>
</dbReference>
<dbReference type="GO" id="GO:0031419">
    <property type="term" value="F:cobalamin binding"/>
    <property type="evidence" value="ECO:0007669"/>
    <property type="project" value="InterPro"/>
</dbReference>
<gene>
    <name evidence="8" type="ORF">B0I32_110219</name>
</gene>
<dbReference type="SFLD" id="SFLDG01082">
    <property type="entry name" value="B12-binding_domain_containing"/>
    <property type="match status" value="1"/>
</dbReference>
<comment type="cofactor">
    <cofactor evidence="1">
        <name>[4Fe-4S] cluster</name>
        <dbReference type="ChEBI" id="CHEBI:49883"/>
    </cofactor>
</comment>
<evidence type="ECO:0000259" key="6">
    <source>
        <dbReference type="PROSITE" id="PS51332"/>
    </source>
</evidence>
<dbReference type="Pfam" id="PF04055">
    <property type="entry name" value="Radical_SAM"/>
    <property type="match status" value="1"/>
</dbReference>
<dbReference type="PROSITE" id="PS51918">
    <property type="entry name" value="RADICAL_SAM"/>
    <property type="match status" value="1"/>
</dbReference>
<dbReference type="SFLD" id="SFLDS00029">
    <property type="entry name" value="Radical_SAM"/>
    <property type="match status" value="1"/>
</dbReference>
<dbReference type="InterPro" id="IPR058240">
    <property type="entry name" value="rSAM_sf"/>
</dbReference>
<dbReference type="SFLD" id="SFLDF00317">
    <property type="entry name" value="thioacetal_methlytransferase"/>
    <property type="match status" value="1"/>
</dbReference>
<evidence type="ECO:0000256" key="3">
    <source>
        <dbReference type="ARBA" id="ARBA00022723"/>
    </source>
</evidence>
<protein>
    <submittedName>
        <fullName evidence="8">Radical SAM superfamily enzyme YgiQ (UPF0313 family)</fullName>
    </submittedName>
</protein>
<dbReference type="SFLD" id="SFLDF00436">
    <property type="entry name" value="pactamycin_C-methyltransferase"/>
    <property type="match status" value="1"/>
</dbReference>
<keyword evidence="3" id="KW-0479">Metal-binding</keyword>
<keyword evidence="5" id="KW-0411">Iron-sulfur</keyword>
<evidence type="ECO:0000256" key="2">
    <source>
        <dbReference type="ARBA" id="ARBA00022691"/>
    </source>
</evidence>
<dbReference type="Gene3D" id="3.40.50.280">
    <property type="entry name" value="Cobalamin-binding domain"/>
    <property type="match status" value="1"/>
</dbReference>
<dbReference type="GO" id="GO:0046872">
    <property type="term" value="F:metal ion binding"/>
    <property type="evidence" value="ECO:0007669"/>
    <property type="project" value="UniProtKB-KW"/>
</dbReference>
<dbReference type="SFLD" id="SFLDG01123">
    <property type="entry name" value="methyltransferase_(Class_B)"/>
    <property type="match status" value="1"/>
</dbReference>
<dbReference type="EMBL" id="PVNG01000010">
    <property type="protein sequence ID" value="PRX63767.1"/>
    <property type="molecule type" value="Genomic_DNA"/>
</dbReference>
<keyword evidence="4" id="KW-0408">Iron</keyword>
<evidence type="ECO:0000313" key="9">
    <source>
        <dbReference type="Proteomes" id="UP000238312"/>
    </source>
</evidence>
<dbReference type="GO" id="GO:0051536">
    <property type="term" value="F:iron-sulfur cluster binding"/>
    <property type="evidence" value="ECO:0007669"/>
    <property type="project" value="UniProtKB-KW"/>
</dbReference>
<dbReference type="AlphaFoldDB" id="A0A2T0MXE4"/>
<evidence type="ECO:0000259" key="7">
    <source>
        <dbReference type="PROSITE" id="PS51918"/>
    </source>
</evidence>
<dbReference type="PANTHER" id="PTHR43409">
    <property type="entry name" value="ANAEROBIC MAGNESIUM-PROTOPORPHYRIN IX MONOMETHYL ESTER CYCLASE-RELATED"/>
    <property type="match status" value="1"/>
</dbReference>
<sequence>MVADQRNLSVYLLQQGVWDMPLESMPLASGYLKAMVSSDDYLRSRVDATIHNFRGGVTLMKMAVEVFNAGAPDVICFSVLGWNYQKFGALAETFKQMNPDGWVIFGGTHVANQAERTFRMFPEVDVIVNGEGEEVFVELLKARLAGVPATDLGGIGGISFMNAEGEVVTTPPRERINDLDIIPSPFLSGAIELTDAAGRFRYDVALMETNRGCPYKCSFCYWGGAVGQRVRAFSRERLRAELELFAGHGVHTVVLCDANFGMLPIDAEFVTDLLAVRDRYGYPRALETSWAKNKSKVFYDIVRTMKREGLRSSFTLALQTLTDDALQLMNRRNMKVNDWEDLAEWLDREGLDAYAELIWGAPGETLGTFFEGYDRLSRHVSRIAVYPLHLLPNTEYAEKKAEHGIVSVRGDHDDFEYILAHNTVSFSDNELMKRFLFWSRVVAENAVLRHTWVGLREIGGVSQSRVLRTLDAWVSSTDDPAAVPLQAAVTAATEANSDVAYGDAVKYLFGDPEARRLLRRWWDEAVTPLLEPESRPVLEVIFDYDLLTQPFYHHPKAGTPAEVLPTRSVRGETYFVREGLVLSYDAPGIIRELRAGEKPHIEPVRTAVTLYYRAGAENFIGSTNHEEVVHFVGMPEEEALAAAAAGAAEAPAAPMAGAVTALLSDRGSCA</sequence>